<keyword evidence="3" id="KW-0677">Repeat</keyword>
<sequence length="339" mass="38847">MHKKLDSDLSEKIFDCIGLRLDINDDLFPKAICTFCFLKVEDLLDYREKCFKVQDMLWSMVQESAIKCLDNDSSNYVVSVVVANSAGDGQRGDHCLEITIVDVENSTVPSGVAEYVDESLDSSVSKNDVSIAPTGSNRQKLFDRKITDAKKIYKSLLVECKACGKAMEKARLDGHINRHRGITPYDCTEENCESKFHCKIALRLHRNNTHSKGRQACEMCKKTFKSKRHLYVHKQTIHNEATFKCTSCSACFPTSNQLKRHVIIHNDDWKYSCAMCSKKFYRKLNLTVHMRSHTKEKPFSCPLCFKSFGYKRVLKEHLLRVHNQTMENLEQALANGAWP</sequence>
<keyword evidence="2" id="KW-0479">Metal-binding</keyword>
<evidence type="ECO:0000256" key="8">
    <source>
        <dbReference type="PROSITE-ProRule" id="PRU01263"/>
    </source>
</evidence>
<dbReference type="PROSITE" id="PS00028">
    <property type="entry name" value="ZINC_FINGER_C2H2_1"/>
    <property type="match status" value="5"/>
</dbReference>
<evidence type="ECO:0000259" key="10">
    <source>
        <dbReference type="PROSITE" id="PS51915"/>
    </source>
</evidence>
<dbReference type="FunFam" id="3.30.160.60:FF:000145">
    <property type="entry name" value="Zinc finger protein 574"/>
    <property type="match status" value="1"/>
</dbReference>
<feature type="domain" description="C2H2-type" evidence="9">
    <location>
        <begin position="299"/>
        <end position="327"/>
    </location>
</feature>
<keyword evidence="12" id="KW-1185">Reference proteome</keyword>
<feature type="domain" description="C2H2-type" evidence="9">
    <location>
        <begin position="271"/>
        <end position="298"/>
    </location>
</feature>
<comment type="subcellular location">
    <subcellularLocation>
        <location evidence="1">Nucleus</location>
    </subcellularLocation>
</comment>
<evidence type="ECO:0000256" key="5">
    <source>
        <dbReference type="ARBA" id="ARBA00022833"/>
    </source>
</evidence>
<feature type="domain" description="C2H2-type" evidence="9">
    <location>
        <begin position="215"/>
        <end position="243"/>
    </location>
</feature>
<evidence type="ECO:0000256" key="2">
    <source>
        <dbReference type="ARBA" id="ARBA00022723"/>
    </source>
</evidence>
<dbReference type="InterPro" id="IPR036236">
    <property type="entry name" value="Znf_C2H2_sf"/>
</dbReference>
<organism evidence="11 12">
    <name type="scientific">Anopheles dirus</name>
    <dbReference type="NCBI Taxonomy" id="7168"/>
    <lineage>
        <taxon>Eukaryota</taxon>
        <taxon>Metazoa</taxon>
        <taxon>Ecdysozoa</taxon>
        <taxon>Arthropoda</taxon>
        <taxon>Hexapoda</taxon>
        <taxon>Insecta</taxon>
        <taxon>Pterygota</taxon>
        <taxon>Neoptera</taxon>
        <taxon>Endopterygota</taxon>
        <taxon>Diptera</taxon>
        <taxon>Nematocera</taxon>
        <taxon>Culicoidea</taxon>
        <taxon>Culicidae</taxon>
        <taxon>Anophelinae</taxon>
        <taxon>Anopheles</taxon>
    </lineage>
</organism>
<evidence type="ECO:0000313" key="12">
    <source>
        <dbReference type="Proteomes" id="UP000075884"/>
    </source>
</evidence>
<dbReference type="GO" id="GO:0008270">
    <property type="term" value="F:zinc ion binding"/>
    <property type="evidence" value="ECO:0007669"/>
    <property type="project" value="UniProtKB-KW"/>
</dbReference>
<feature type="domain" description="C2H2-type" evidence="9">
    <location>
        <begin position="243"/>
        <end position="270"/>
    </location>
</feature>
<comment type="caution">
    <text evidence="8">Lacks conserved residue(s) required for the propagation of feature annotation.</text>
</comment>
<dbReference type="AlphaFoldDB" id="A0A182N8R3"/>
<proteinExistence type="predicted"/>
<dbReference type="InterPro" id="IPR012934">
    <property type="entry name" value="Znf_AD"/>
</dbReference>
<evidence type="ECO:0000259" key="9">
    <source>
        <dbReference type="PROSITE" id="PS50157"/>
    </source>
</evidence>
<keyword evidence="4 7" id="KW-0863">Zinc-finger</keyword>
<dbReference type="Pfam" id="PF00096">
    <property type="entry name" value="zf-C2H2"/>
    <property type="match status" value="3"/>
</dbReference>
<dbReference type="Gene3D" id="3.30.160.60">
    <property type="entry name" value="Classic Zinc Finger"/>
    <property type="match status" value="4"/>
</dbReference>
<feature type="domain" description="C2H2-type" evidence="9">
    <location>
        <begin position="185"/>
        <end position="215"/>
    </location>
</feature>
<dbReference type="PROSITE" id="PS51915">
    <property type="entry name" value="ZAD"/>
    <property type="match status" value="1"/>
</dbReference>
<reference evidence="12" key="1">
    <citation type="submission" date="2013-03" db="EMBL/GenBank/DDBJ databases">
        <title>The Genome Sequence of Anopheles dirus WRAIR2.</title>
        <authorList>
            <consortium name="The Broad Institute Genomics Platform"/>
            <person name="Neafsey D.E."/>
            <person name="Walton C."/>
            <person name="Walker B."/>
            <person name="Young S.K."/>
            <person name="Zeng Q."/>
            <person name="Gargeya S."/>
            <person name="Fitzgerald M."/>
            <person name="Haas B."/>
            <person name="Abouelleil A."/>
            <person name="Allen A.W."/>
            <person name="Alvarado L."/>
            <person name="Arachchi H.M."/>
            <person name="Berlin A.M."/>
            <person name="Chapman S.B."/>
            <person name="Gainer-Dewar J."/>
            <person name="Goldberg J."/>
            <person name="Griggs A."/>
            <person name="Gujja S."/>
            <person name="Hansen M."/>
            <person name="Howarth C."/>
            <person name="Imamovic A."/>
            <person name="Ireland A."/>
            <person name="Larimer J."/>
            <person name="McCowan C."/>
            <person name="Murphy C."/>
            <person name="Pearson M."/>
            <person name="Poon T.W."/>
            <person name="Priest M."/>
            <person name="Roberts A."/>
            <person name="Saif S."/>
            <person name="Shea T."/>
            <person name="Sisk P."/>
            <person name="Sykes S."/>
            <person name="Wortman J."/>
            <person name="Nusbaum C."/>
            <person name="Birren B."/>
        </authorList>
    </citation>
    <scope>NUCLEOTIDE SEQUENCE [LARGE SCALE GENOMIC DNA]</scope>
    <source>
        <strain evidence="12">WRAIR2</strain>
    </source>
</reference>
<evidence type="ECO:0000256" key="3">
    <source>
        <dbReference type="ARBA" id="ARBA00022737"/>
    </source>
</evidence>
<keyword evidence="5" id="KW-0862">Zinc</keyword>
<dbReference type="PROSITE" id="PS50157">
    <property type="entry name" value="ZINC_FINGER_C2H2_2"/>
    <property type="match status" value="5"/>
</dbReference>
<evidence type="ECO:0000313" key="11">
    <source>
        <dbReference type="EnsemblMetazoa" id="ADIR004037-PA"/>
    </source>
</evidence>
<feature type="domain" description="ZAD" evidence="10">
    <location>
        <begin position="1"/>
        <end position="60"/>
    </location>
</feature>
<evidence type="ECO:0000256" key="4">
    <source>
        <dbReference type="ARBA" id="ARBA00022771"/>
    </source>
</evidence>
<reference evidence="11" key="2">
    <citation type="submission" date="2020-05" db="UniProtKB">
        <authorList>
            <consortium name="EnsemblMetazoa"/>
        </authorList>
    </citation>
    <scope>IDENTIFICATION</scope>
    <source>
        <strain evidence="11">WRAIR2</strain>
    </source>
</reference>
<dbReference type="PANTHER" id="PTHR24379:SF121">
    <property type="entry name" value="C2H2-TYPE DOMAIN-CONTAINING PROTEIN"/>
    <property type="match status" value="1"/>
</dbReference>
<dbReference type="SMART" id="SM00355">
    <property type="entry name" value="ZnF_C2H2"/>
    <property type="match status" value="6"/>
</dbReference>
<dbReference type="PANTHER" id="PTHR24379">
    <property type="entry name" value="KRAB AND ZINC FINGER DOMAIN-CONTAINING"/>
    <property type="match status" value="1"/>
</dbReference>
<evidence type="ECO:0000256" key="7">
    <source>
        <dbReference type="PROSITE-ProRule" id="PRU00042"/>
    </source>
</evidence>
<dbReference type="Pfam" id="PF07776">
    <property type="entry name" value="zf-AD"/>
    <property type="match status" value="1"/>
</dbReference>
<dbReference type="VEuPathDB" id="VectorBase:ADIR004037"/>
<dbReference type="Proteomes" id="UP000075884">
    <property type="component" value="Unassembled WGS sequence"/>
</dbReference>
<dbReference type="FunFam" id="3.30.160.60:FF:000100">
    <property type="entry name" value="Zinc finger 45-like"/>
    <property type="match status" value="1"/>
</dbReference>
<evidence type="ECO:0000256" key="1">
    <source>
        <dbReference type="ARBA" id="ARBA00004123"/>
    </source>
</evidence>
<protein>
    <recommendedName>
        <fullName evidence="13">Protein krueppel</fullName>
    </recommendedName>
</protein>
<dbReference type="SUPFAM" id="SSF57667">
    <property type="entry name" value="beta-beta-alpha zinc fingers"/>
    <property type="match status" value="3"/>
</dbReference>
<evidence type="ECO:0008006" key="13">
    <source>
        <dbReference type="Google" id="ProtNLM"/>
    </source>
</evidence>
<dbReference type="InterPro" id="IPR013087">
    <property type="entry name" value="Znf_C2H2_type"/>
</dbReference>
<evidence type="ECO:0000256" key="6">
    <source>
        <dbReference type="ARBA" id="ARBA00023242"/>
    </source>
</evidence>
<keyword evidence="6" id="KW-0539">Nucleus</keyword>
<dbReference type="EnsemblMetazoa" id="ADIR004037-RA">
    <property type="protein sequence ID" value="ADIR004037-PA"/>
    <property type="gene ID" value="ADIR004037"/>
</dbReference>
<dbReference type="STRING" id="7168.A0A182N8R3"/>
<dbReference type="SUPFAM" id="SSF57716">
    <property type="entry name" value="Glucocorticoid receptor-like (DNA-binding domain)"/>
    <property type="match status" value="1"/>
</dbReference>
<dbReference type="GO" id="GO:0005634">
    <property type="term" value="C:nucleus"/>
    <property type="evidence" value="ECO:0007669"/>
    <property type="project" value="UniProtKB-SubCell"/>
</dbReference>
<accession>A0A182N8R3</accession>
<name>A0A182N8R3_9DIPT</name>